<dbReference type="InterPro" id="IPR007567">
    <property type="entry name" value="Mid2_dom"/>
</dbReference>
<reference evidence="4" key="1">
    <citation type="submission" date="2023-06" db="EMBL/GenBank/DDBJ databases">
        <authorList>
            <consortium name="Lawrence Berkeley National Laboratory"/>
            <person name="Ahrendt S."/>
            <person name="Sahu N."/>
            <person name="Indic B."/>
            <person name="Wong-Bajracharya J."/>
            <person name="Merenyi Z."/>
            <person name="Ke H.-M."/>
            <person name="Monk M."/>
            <person name="Kocsube S."/>
            <person name="Drula E."/>
            <person name="Lipzen A."/>
            <person name="Balint B."/>
            <person name="Henrissat B."/>
            <person name="Andreopoulos B."/>
            <person name="Martin F.M."/>
            <person name="Harder C.B."/>
            <person name="Rigling D."/>
            <person name="Ford K.L."/>
            <person name="Foster G.D."/>
            <person name="Pangilinan J."/>
            <person name="Papanicolaou A."/>
            <person name="Barry K."/>
            <person name="LaButti K."/>
            <person name="Viragh M."/>
            <person name="Koriabine M."/>
            <person name="Yan M."/>
            <person name="Riley R."/>
            <person name="Champramary S."/>
            <person name="Plett K.L."/>
            <person name="Tsai I.J."/>
            <person name="Slot J."/>
            <person name="Sipos G."/>
            <person name="Plett J."/>
            <person name="Nagy L.G."/>
            <person name="Grigoriev I.V."/>
        </authorList>
    </citation>
    <scope>NUCLEOTIDE SEQUENCE</scope>
    <source>
        <strain evidence="4">CCBAS 213</strain>
    </source>
</reference>
<organism evidence="4 5">
    <name type="scientific">Armillaria tabescens</name>
    <name type="common">Ringless honey mushroom</name>
    <name type="synonym">Agaricus tabescens</name>
    <dbReference type="NCBI Taxonomy" id="1929756"/>
    <lineage>
        <taxon>Eukaryota</taxon>
        <taxon>Fungi</taxon>
        <taxon>Dikarya</taxon>
        <taxon>Basidiomycota</taxon>
        <taxon>Agaricomycotina</taxon>
        <taxon>Agaricomycetes</taxon>
        <taxon>Agaricomycetidae</taxon>
        <taxon>Agaricales</taxon>
        <taxon>Marasmiineae</taxon>
        <taxon>Physalacriaceae</taxon>
        <taxon>Desarmillaria</taxon>
    </lineage>
</organism>
<sequence length="338" mass="36053">MLTSVYVMIFIPRSYLNGGLDLYYSVCFTTIRVFSLREQYSNLTDRFCFHFATSAGSSLDGRKGEVSSACTSLPPQVPSFPIVTQFAGSICSRILTLPSQSTSAPGSGINVTVPASSTITSSGSTTVTNASIPTSNVGPIPTNPPMNPGSGETTTQSSSQTSGSSVTTGSTSSYSVTILTNLTSQSTSHPPVSSTNENSTSSATNSSQSKIIPIIGATVGSFVFLLLLLCALVYILHRRQQKRKYPAIFHRDMMVRQKRSESNLPLTPTVKDSDAYTNFGDAEKHTSYGSMDKEDIALSPKDYLEYSLPVPTAWLGNRSEILSPARAHANRGPPDGAT</sequence>
<feature type="region of interest" description="Disordered" evidence="1">
    <location>
        <begin position="117"/>
        <end position="171"/>
    </location>
</feature>
<keyword evidence="5" id="KW-1185">Reference proteome</keyword>
<feature type="region of interest" description="Disordered" evidence="1">
    <location>
        <begin position="184"/>
        <end position="207"/>
    </location>
</feature>
<gene>
    <name evidence="4" type="ORF">EV420DRAFT_970502</name>
</gene>
<dbReference type="RefSeq" id="XP_060325432.1">
    <property type="nucleotide sequence ID" value="XM_060484204.1"/>
</dbReference>
<keyword evidence="2" id="KW-1133">Transmembrane helix</keyword>
<feature type="domain" description="Mid2" evidence="3">
    <location>
        <begin position="174"/>
        <end position="242"/>
    </location>
</feature>
<name>A0AA39MSB9_ARMTA</name>
<evidence type="ECO:0000259" key="3">
    <source>
        <dbReference type="Pfam" id="PF04478"/>
    </source>
</evidence>
<keyword evidence="2" id="KW-0812">Transmembrane</keyword>
<proteinExistence type="predicted"/>
<accession>A0AA39MSB9</accession>
<feature type="transmembrane region" description="Helical" evidence="2">
    <location>
        <begin position="211"/>
        <end position="236"/>
    </location>
</feature>
<keyword evidence="2" id="KW-0472">Membrane</keyword>
<evidence type="ECO:0000256" key="1">
    <source>
        <dbReference type="SAM" id="MobiDB-lite"/>
    </source>
</evidence>
<feature type="compositionally biased region" description="Low complexity" evidence="1">
    <location>
        <begin position="193"/>
        <end position="207"/>
    </location>
</feature>
<protein>
    <recommendedName>
        <fullName evidence="3">Mid2 domain-containing protein</fullName>
    </recommendedName>
</protein>
<feature type="compositionally biased region" description="Low complexity" evidence="1">
    <location>
        <begin position="117"/>
        <end position="128"/>
    </location>
</feature>
<feature type="compositionally biased region" description="Low complexity" evidence="1">
    <location>
        <begin position="149"/>
        <end position="171"/>
    </location>
</feature>
<dbReference type="EMBL" id="JAUEPS010000050">
    <property type="protein sequence ID" value="KAK0445291.1"/>
    <property type="molecule type" value="Genomic_DNA"/>
</dbReference>
<evidence type="ECO:0000313" key="4">
    <source>
        <dbReference type="EMBL" id="KAK0445291.1"/>
    </source>
</evidence>
<evidence type="ECO:0000313" key="5">
    <source>
        <dbReference type="Proteomes" id="UP001175211"/>
    </source>
</evidence>
<dbReference type="AlphaFoldDB" id="A0AA39MSB9"/>
<dbReference type="Pfam" id="PF04478">
    <property type="entry name" value="Mid2"/>
    <property type="match status" value="1"/>
</dbReference>
<comment type="caution">
    <text evidence="4">The sequence shown here is derived from an EMBL/GenBank/DDBJ whole genome shotgun (WGS) entry which is preliminary data.</text>
</comment>
<dbReference type="GeneID" id="85367752"/>
<dbReference type="Proteomes" id="UP001175211">
    <property type="component" value="Unassembled WGS sequence"/>
</dbReference>
<evidence type="ECO:0000256" key="2">
    <source>
        <dbReference type="SAM" id="Phobius"/>
    </source>
</evidence>